<dbReference type="PANTHER" id="PTHR10083">
    <property type="entry name" value="KUNITZ-TYPE PROTEASE INHIBITOR-RELATED"/>
    <property type="match status" value="1"/>
</dbReference>
<evidence type="ECO:0000256" key="3">
    <source>
        <dbReference type="ARBA" id="ARBA00022900"/>
    </source>
</evidence>
<protein>
    <submittedName>
        <fullName evidence="6">Trypsin inhibitor, putative</fullName>
    </submittedName>
</protein>
<gene>
    <name evidence="6" type="ORF">IscW_ISCW012303</name>
</gene>
<proteinExistence type="predicted"/>
<organism>
    <name type="scientific">Ixodes scapularis</name>
    <name type="common">Black-legged tick</name>
    <name type="synonym">Deer tick</name>
    <dbReference type="NCBI Taxonomy" id="6945"/>
    <lineage>
        <taxon>Eukaryota</taxon>
        <taxon>Metazoa</taxon>
        <taxon>Ecdysozoa</taxon>
        <taxon>Arthropoda</taxon>
        <taxon>Chelicerata</taxon>
        <taxon>Arachnida</taxon>
        <taxon>Acari</taxon>
        <taxon>Parasitiformes</taxon>
        <taxon>Ixodida</taxon>
        <taxon>Ixodoidea</taxon>
        <taxon>Ixodidae</taxon>
        <taxon>Ixodinae</taxon>
        <taxon>Ixodes</taxon>
    </lineage>
</organism>
<evidence type="ECO:0000313" key="6">
    <source>
        <dbReference type="EMBL" id="EEC15872.1"/>
    </source>
</evidence>
<sequence length="55" mass="6316">PSECKLPMDEGPCRARIPTYYFDIKTKKCKEFMYGGCEGNANNFETIDACRQKCN</sequence>
<keyword evidence="3" id="KW-0722">Serine protease inhibitor</keyword>
<keyword evidence="2" id="KW-0677">Repeat</keyword>
<dbReference type="InterPro" id="IPR020901">
    <property type="entry name" value="Prtase_inh_Kunz-CS"/>
</dbReference>
<dbReference type="PhylomeDB" id="B7QAK0"/>
<reference evidence="6" key="1">
    <citation type="submission" date="2008-03" db="EMBL/GenBank/DDBJ databases">
        <title>Annotation of Ixodes scapularis.</title>
        <authorList>
            <consortium name="Ixodes scapularis Genome Project Consortium"/>
            <person name="Caler E."/>
            <person name="Hannick L.I."/>
            <person name="Bidwell S."/>
            <person name="Joardar V."/>
            <person name="Thiagarajan M."/>
            <person name="Amedeo P."/>
            <person name="Galinsky K.J."/>
            <person name="Schobel S."/>
            <person name="Inman J."/>
            <person name="Hostetler J."/>
            <person name="Miller J."/>
            <person name="Hammond M."/>
            <person name="Megy K."/>
            <person name="Lawson D."/>
            <person name="Kodira C."/>
            <person name="Sutton G."/>
            <person name="Meyer J."/>
            <person name="Hill C.A."/>
            <person name="Birren B."/>
            <person name="Nene V."/>
            <person name="Collins F."/>
            <person name="Alarcon-Chaidez F."/>
            <person name="Wikel S."/>
            <person name="Strausberg R."/>
        </authorList>
    </citation>
    <scope>NUCLEOTIDE SEQUENCE [LARGE SCALE GENOMIC DNA]</scope>
    <source>
        <strain evidence="6">Wikel colony</strain>
    </source>
</reference>
<dbReference type="PROSITE" id="PS00280">
    <property type="entry name" value="BPTI_KUNITZ_1"/>
    <property type="match status" value="1"/>
</dbReference>
<evidence type="ECO:0000256" key="1">
    <source>
        <dbReference type="ARBA" id="ARBA00022690"/>
    </source>
</evidence>
<dbReference type="InterPro" id="IPR050098">
    <property type="entry name" value="TFPI/VKTCI-like"/>
</dbReference>
<dbReference type="PaxDb" id="6945-B7QAK0"/>
<accession>B7QAK0</accession>
<evidence type="ECO:0000256" key="4">
    <source>
        <dbReference type="ARBA" id="ARBA00023157"/>
    </source>
</evidence>
<keyword evidence="4" id="KW-1015">Disulfide bond</keyword>
<dbReference type="PANTHER" id="PTHR10083:SF374">
    <property type="entry name" value="BPTI_KUNITZ INHIBITOR DOMAIN-CONTAINING PROTEIN"/>
    <property type="match status" value="1"/>
</dbReference>
<feature type="domain" description="BPTI/Kunitz inhibitor" evidence="5">
    <location>
        <begin position="4"/>
        <end position="54"/>
    </location>
</feature>
<dbReference type="InterPro" id="IPR002223">
    <property type="entry name" value="Kunitz_BPTI"/>
</dbReference>
<dbReference type="GO" id="GO:0004867">
    <property type="term" value="F:serine-type endopeptidase inhibitor activity"/>
    <property type="evidence" value="ECO:0007669"/>
    <property type="project" value="UniProtKB-KW"/>
</dbReference>
<feature type="non-terminal residue" evidence="6">
    <location>
        <position position="1"/>
    </location>
</feature>
<evidence type="ECO:0000259" key="5">
    <source>
        <dbReference type="PROSITE" id="PS50279"/>
    </source>
</evidence>
<dbReference type="Gene3D" id="4.10.410.10">
    <property type="entry name" value="Pancreatic trypsin inhibitor Kunitz domain"/>
    <property type="match status" value="1"/>
</dbReference>
<dbReference type="Pfam" id="PF00014">
    <property type="entry name" value="Kunitz_BPTI"/>
    <property type="match status" value="1"/>
</dbReference>
<dbReference type="SUPFAM" id="SSF57362">
    <property type="entry name" value="BPTI-like"/>
    <property type="match status" value="1"/>
</dbReference>
<dbReference type="AlphaFoldDB" id="B7QAK0"/>
<dbReference type="PRINTS" id="PR00759">
    <property type="entry name" value="BASICPTASE"/>
</dbReference>
<name>B7QAK0_IXOSC</name>
<dbReference type="STRING" id="6945.B7QAK0"/>
<dbReference type="CDD" id="cd00109">
    <property type="entry name" value="Kunitz-type"/>
    <property type="match status" value="1"/>
</dbReference>
<keyword evidence="1" id="KW-0646">Protease inhibitor</keyword>
<feature type="non-terminal residue" evidence="6">
    <location>
        <position position="55"/>
    </location>
</feature>
<evidence type="ECO:0000256" key="2">
    <source>
        <dbReference type="ARBA" id="ARBA00022737"/>
    </source>
</evidence>
<dbReference type="SMART" id="SM00131">
    <property type="entry name" value="KU"/>
    <property type="match status" value="1"/>
</dbReference>
<dbReference type="InterPro" id="IPR036880">
    <property type="entry name" value="Kunitz_BPTI_sf"/>
</dbReference>
<dbReference type="FunFam" id="4.10.410.10:FF:000021">
    <property type="entry name" value="Serine protease inhibitor, putative"/>
    <property type="match status" value="1"/>
</dbReference>
<dbReference type="PROSITE" id="PS50279">
    <property type="entry name" value="BPTI_KUNITZ_2"/>
    <property type="match status" value="1"/>
</dbReference>
<dbReference type="EMBL" id="DS895312">
    <property type="protein sequence ID" value="EEC15872.1"/>
    <property type="molecule type" value="Genomic_DNA"/>
</dbReference>
<dbReference type="VEuPathDB" id="VectorBase:ISCW012303"/>